<keyword evidence="2" id="KW-1185">Reference proteome</keyword>
<dbReference type="AlphaFoldDB" id="A0A1M5CE41"/>
<name>A0A1M5CE41_9FLAO</name>
<evidence type="ECO:0000313" key="2">
    <source>
        <dbReference type="Proteomes" id="UP000184147"/>
    </source>
</evidence>
<dbReference type="EMBL" id="FQVQ01000011">
    <property type="protein sequence ID" value="SHF52936.1"/>
    <property type="molecule type" value="Genomic_DNA"/>
</dbReference>
<gene>
    <name evidence="1" type="ORF">SAMN05444377_11189</name>
</gene>
<dbReference type="OrthoDB" id="669038at2"/>
<protein>
    <submittedName>
        <fullName evidence="1">Uncharacterized protein</fullName>
    </submittedName>
</protein>
<dbReference type="Proteomes" id="UP000184147">
    <property type="component" value="Unassembled WGS sequence"/>
</dbReference>
<dbReference type="STRING" id="1124188.SAMN05444377_11189"/>
<reference evidence="1 2" key="1">
    <citation type="submission" date="2016-11" db="EMBL/GenBank/DDBJ databases">
        <authorList>
            <person name="Jaros S."/>
            <person name="Januszkiewicz K."/>
            <person name="Wedrychowicz H."/>
        </authorList>
    </citation>
    <scope>NUCLEOTIDE SEQUENCE [LARGE SCALE GENOMIC DNA]</scope>
    <source>
        <strain evidence="1 2">DSM 25660</strain>
    </source>
</reference>
<accession>A0A1M5CE41</accession>
<evidence type="ECO:0000313" key="1">
    <source>
        <dbReference type="EMBL" id="SHF52936.1"/>
    </source>
</evidence>
<sequence>MTVIIIIFRFFKILFRLNKRLEESELHYFNKHLFEQSFVIINYSFKNALYYSFNGKIELTSGIKIFNISNVTNPIRFKVQGFFQSKEYEIQLQISNRLNSVKFKTELDNFQFQLNERKVVTSNYPLTGINLKQIFFGSPKVFIEPIHLEIIQTEYNQTDFL</sequence>
<dbReference type="RefSeq" id="WP_073363877.1">
    <property type="nucleotide sequence ID" value="NZ_FQVQ01000011.1"/>
</dbReference>
<proteinExistence type="predicted"/>
<organism evidence="1 2">
    <name type="scientific">Flavobacterium fontis</name>
    <dbReference type="NCBI Taxonomy" id="1124188"/>
    <lineage>
        <taxon>Bacteria</taxon>
        <taxon>Pseudomonadati</taxon>
        <taxon>Bacteroidota</taxon>
        <taxon>Flavobacteriia</taxon>
        <taxon>Flavobacteriales</taxon>
        <taxon>Flavobacteriaceae</taxon>
        <taxon>Flavobacterium</taxon>
    </lineage>
</organism>